<reference evidence="2" key="1">
    <citation type="journal article" date="2021" name="Nat. Commun.">
        <title>Genetic determinants of endophytism in the Arabidopsis root mycobiome.</title>
        <authorList>
            <person name="Mesny F."/>
            <person name="Miyauchi S."/>
            <person name="Thiergart T."/>
            <person name="Pickel B."/>
            <person name="Atanasova L."/>
            <person name="Karlsson M."/>
            <person name="Huettel B."/>
            <person name="Barry K.W."/>
            <person name="Haridas S."/>
            <person name="Chen C."/>
            <person name="Bauer D."/>
            <person name="Andreopoulos W."/>
            <person name="Pangilinan J."/>
            <person name="LaButti K."/>
            <person name="Riley R."/>
            <person name="Lipzen A."/>
            <person name="Clum A."/>
            <person name="Drula E."/>
            <person name="Henrissat B."/>
            <person name="Kohler A."/>
            <person name="Grigoriev I.V."/>
            <person name="Martin F.M."/>
            <person name="Hacquard S."/>
        </authorList>
    </citation>
    <scope>NUCLEOTIDE SEQUENCE</scope>
    <source>
        <strain evidence="2">MPI-CAGE-CH-0230</strain>
    </source>
</reference>
<feature type="region of interest" description="Disordered" evidence="1">
    <location>
        <begin position="1"/>
        <end position="37"/>
    </location>
</feature>
<feature type="region of interest" description="Disordered" evidence="1">
    <location>
        <begin position="77"/>
        <end position="185"/>
    </location>
</feature>
<feature type="compositionally biased region" description="Basic residues" evidence="1">
    <location>
        <begin position="119"/>
        <end position="129"/>
    </location>
</feature>
<dbReference type="AlphaFoldDB" id="A0A9P8Y7H9"/>
<name>A0A9P8Y7H9_9PEZI</name>
<dbReference type="EMBL" id="JAGTJQ010000006">
    <property type="protein sequence ID" value="KAH7029482.1"/>
    <property type="molecule type" value="Genomic_DNA"/>
</dbReference>
<comment type="caution">
    <text evidence="2">The sequence shown here is derived from an EMBL/GenBank/DDBJ whole genome shotgun (WGS) entry which is preliminary data.</text>
</comment>
<dbReference type="Proteomes" id="UP000756346">
    <property type="component" value="Unassembled WGS sequence"/>
</dbReference>
<sequence>MASAANLDSVVNQGEFKARKPPSKPMTTKGHAPGVKVGKDAVPEFHAQKYPPGTAPPEHTYEPRPNVENMSIQAAALAEDEDVPRVNVEDTLGGATSRDLNKGKGRPVQGESSQELHGNKHVGNQKHRERSGLEGVGASVGVDMASLKGADRPEGVHKGVGPWTEFRDATQLVPEPPETVASEMP</sequence>
<dbReference type="GeneID" id="70183825"/>
<evidence type="ECO:0000313" key="3">
    <source>
        <dbReference type="Proteomes" id="UP000756346"/>
    </source>
</evidence>
<evidence type="ECO:0000313" key="2">
    <source>
        <dbReference type="EMBL" id="KAH7029482.1"/>
    </source>
</evidence>
<dbReference type="RefSeq" id="XP_046011770.1">
    <property type="nucleotide sequence ID" value="XM_046154279.1"/>
</dbReference>
<keyword evidence="3" id="KW-1185">Reference proteome</keyword>
<gene>
    <name evidence="2" type="ORF">B0I36DRAFT_325851</name>
</gene>
<evidence type="ECO:0000256" key="1">
    <source>
        <dbReference type="SAM" id="MobiDB-lite"/>
    </source>
</evidence>
<proteinExistence type="predicted"/>
<dbReference type="OrthoDB" id="3260716at2759"/>
<organism evidence="2 3">
    <name type="scientific">Microdochium trichocladiopsis</name>
    <dbReference type="NCBI Taxonomy" id="1682393"/>
    <lineage>
        <taxon>Eukaryota</taxon>
        <taxon>Fungi</taxon>
        <taxon>Dikarya</taxon>
        <taxon>Ascomycota</taxon>
        <taxon>Pezizomycotina</taxon>
        <taxon>Sordariomycetes</taxon>
        <taxon>Xylariomycetidae</taxon>
        <taxon>Xylariales</taxon>
        <taxon>Microdochiaceae</taxon>
        <taxon>Microdochium</taxon>
    </lineage>
</organism>
<protein>
    <submittedName>
        <fullName evidence="2">Uncharacterized protein</fullName>
    </submittedName>
</protein>
<accession>A0A9P8Y7H9</accession>
<feature type="region of interest" description="Disordered" evidence="1">
    <location>
        <begin position="46"/>
        <end position="65"/>
    </location>
</feature>